<gene>
    <name evidence="4" type="ORF">MOV92_09535</name>
</gene>
<evidence type="ECO:0000259" key="3">
    <source>
        <dbReference type="Pfam" id="PF06414"/>
    </source>
</evidence>
<dbReference type="RefSeq" id="WP_083512419.1">
    <property type="nucleotide sequence ID" value="NZ_CP011131.1"/>
</dbReference>
<protein>
    <submittedName>
        <fullName evidence="4">Zeta toxin family protein</fullName>
    </submittedName>
</protein>
<reference evidence="4 5" key="1">
    <citation type="submission" date="2022-03" db="EMBL/GenBank/DDBJ databases">
        <title>Complete genome sequence of Lysobacter capsici VKM B-2533 and Lysobacter gummosus 10.1.1, promising sources of lytic agents.</title>
        <authorList>
            <person name="Tarlachkov S.V."/>
            <person name="Kudryakova I.V."/>
            <person name="Afoshin A.S."/>
            <person name="Leontyevskaya E.A."/>
            <person name="Leontyevskaya N.V."/>
        </authorList>
    </citation>
    <scope>NUCLEOTIDE SEQUENCE [LARGE SCALE GENOMIC DNA]</scope>
    <source>
        <strain evidence="4 5">10.1.1</strain>
    </source>
</reference>
<organism evidence="4 5">
    <name type="scientific">Lysobacter gummosus</name>
    <dbReference type="NCBI Taxonomy" id="262324"/>
    <lineage>
        <taxon>Bacteria</taxon>
        <taxon>Pseudomonadati</taxon>
        <taxon>Pseudomonadota</taxon>
        <taxon>Gammaproteobacteria</taxon>
        <taxon>Lysobacterales</taxon>
        <taxon>Lysobacteraceae</taxon>
        <taxon>Lysobacter</taxon>
    </lineage>
</organism>
<name>A0ABY3XII1_9GAMM</name>
<dbReference type="SUPFAM" id="SSF52540">
    <property type="entry name" value="P-loop containing nucleoside triphosphate hydrolases"/>
    <property type="match status" value="1"/>
</dbReference>
<sequence>MDKEAHAKIFAERVLPDSGFSEATTQAKPRAIILAGQPGAGKTGLVKEAMREFKGDAVLVDPDELRKYVPNLKELQQAKPLGWSGDTLKDSSKWGNQLNRPGFRRHLAAINYGLSGGGYEREAIHR</sequence>
<keyword evidence="5" id="KW-1185">Reference proteome</keyword>
<keyword evidence="2" id="KW-0067">ATP-binding</keyword>
<dbReference type="EMBL" id="CP093547">
    <property type="protein sequence ID" value="UNP31457.1"/>
    <property type="molecule type" value="Genomic_DNA"/>
</dbReference>
<dbReference type="Pfam" id="PF06414">
    <property type="entry name" value="Zeta_toxin"/>
    <property type="match status" value="1"/>
</dbReference>
<evidence type="ECO:0000313" key="5">
    <source>
        <dbReference type="Proteomes" id="UP000829194"/>
    </source>
</evidence>
<evidence type="ECO:0000313" key="4">
    <source>
        <dbReference type="EMBL" id="UNP31457.1"/>
    </source>
</evidence>
<accession>A0ABY3XII1</accession>
<dbReference type="InterPro" id="IPR027417">
    <property type="entry name" value="P-loop_NTPase"/>
</dbReference>
<dbReference type="Gene3D" id="3.40.50.300">
    <property type="entry name" value="P-loop containing nucleotide triphosphate hydrolases"/>
    <property type="match status" value="1"/>
</dbReference>
<feature type="domain" description="Zeta toxin" evidence="3">
    <location>
        <begin position="24"/>
        <end position="98"/>
    </location>
</feature>
<evidence type="ECO:0000256" key="1">
    <source>
        <dbReference type="ARBA" id="ARBA00022741"/>
    </source>
</evidence>
<dbReference type="Proteomes" id="UP000829194">
    <property type="component" value="Chromosome"/>
</dbReference>
<proteinExistence type="predicted"/>
<keyword evidence="1" id="KW-0547">Nucleotide-binding</keyword>
<dbReference type="InterPro" id="IPR010488">
    <property type="entry name" value="Zeta_toxin_domain"/>
</dbReference>
<evidence type="ECO:0000256" key="2">
    <source>
        <dbReference type="ARBA" id="ARBA00022840"/>
    </source>
</evidence>